<feature type="transmembrane region" description="Helical" evidence="6">
    <location>
        <begin position="150"/>
        <end position="169"/>
    </location>
</feature>
<evidence type="ECO:0000256" key="2">
    <source>
        <dbReference type="ARBA" id="ARBA00010441"/>
    </source>
</evidence>
<dbReference type="GO" id="GO:0008654">
    <property type="term" value="P:phospholipid biosynthetic process"/>
    <property type="evidence" value="ECO:0007669"/>
    <property type="project" value="InterPro"/>
</dbReference>
<feature type="transmembrane region" description="Helical" evidence="6">
    <location>
        <begin position="220"/>
        <end position="235"/>
    </location>
</feature>
<evidence type="ECO:0000313" key="8">
    <source>
        <dbReference type="Proteomes" id="UP000785679"/>
    </source>
</evidence>
<accession>A0A8J8P3U0</accession>
<feature type="transmembrane region" description="Helical" evidence="6">
    <location>
        <begin position="86"/>
        <end position="104"/>
    </location>
</feature>
<feature type="transmembrane region" description="Helical" evidence="6">
    <location>
        <begin position="255"/>
        <end position="272"/>
    </location>
</feature>
<comment type="subcellular location">
    <subcellularLocation>
        <location evidence="1">Membrane</location>
    </subcellularLocation>
</comment>
<evidence type="ECO:0000256" key="4">
    <source>
        <dbReference type="ARBA" id="ARBA00023136"/>
    </source>
</evidence>
<dbReference type="InterPro" id="IPR000462">
    <property type="entry name" value="CDP-OH_P_trans"/>
</dbReference>
<feature type="transmembrane region" description="Helical" evidence="6">
    <location>
        <begin position="59"/>
        <end position="80"/>
    </location>
</feature>
<gene>
    <name evidence="7" type="ORF">FGO68_gene50</name>
</gene>
<dbReference type="AlphaFoldDB" id="A0A8J8P3U0"/>
<feature type="transmembrane region" description="Helical" evidence="6">
    <location>
        <begin position="284"/>
        <end position="305"/>
    </location>
</feature>
<evidence type="ECO:0000256" key="3">
    <source>
        <dbReference type="ARBA" id="ARBA00022679"/>
    </source>
</evidence>
<name>A0A8J8P3U0_HALGN</name>
<protein>
    <recommendedName>
        <fullName evidence="9">Ethanolaminephosphotransferase</fullName>
    </recommendedName>
</protein>
<dbReference type="GO" id="GO:0016780">
    <property type="term" value="F:phosphotransferase activity, for other substituted phosphate groups"/>
    <property type="evidence" value="ECO:0007669"/>
    <property type="project" value="InterPro"/>
</dbReference>
<keyword evidence="6" id="KW-0812">Transmembrane</keyword>
<dbReference type="InterPro" id="IPR048254">
    <property type="entry name" value="CDP_ALCOHOL_P_TRANSF_CS"/>
</dbReference>
<dbReference type="OrthoDB" id="196717at2759"/>
<dbReference type="GO" id="GO:0016020">
    <property type="term" value="C:membrane"/>
    <property type="evidence" value="ECO:0007669"/>
    <property type="project" value="UniProtKB-SubCell"/>
</dbReference>
<evidence type="ECO:0000256" key="1">
    <source>
        <dbReference type="ARBA" id="ARBA00004370"/>
    </source>
</evidence>
<proteinExistence type="inferred from homology"/>
<dbReference type="Proteomes" id="UP000785679">
    <property type="component" value="Unassembled WGS sequence"/>
</dbReference>
<organism evidence="7 8">
    <name type="scientific">Halteria grandinella</name>
    <dbReference type="NCBI Taxonomy" id="5974"/>
    <lineage>
        <taxon>Eukaryota</taxon>
        <taxon>Sar</taxon>
        <taxon>Alveolata</taxon>
        <taxon>Ciliophora</taxon>
        <taxon>Intramacronucleata</taxon>
        <taxon>Spirotrichea</taxon>
        <taxon>Stichotrichia</taxon>
        <taxon>Sporadotrichida</taxon>
        <taxon>Halteriidae</taxon>
        <taxon>Halteria</taxon>
    </lineage>
</organism>
<feature type="transmembrane region" description="Helical" evidence="6">
    <location>
        <begin position="317"/>
        <end position="334"/>
    </location>
</feature>
<dbReference type="Gene3D" id="1.20.120.1760">
    <property type="match status" value="1"/>
</dbReference>
<dbReference type="PIRSF" id="PIRSF015665">
    <property type="entry name" value="CHOPT"/>
    <property type="match status" value="1"/>
</dbReference>
<keyword evidence="6" id="KW-1133">Transmembrane helix</keyword>
<evidence type="ECO:0008006" key="9">
    <source>
        <dbReference type="Google" id="ProtNLM"/>
    </source>
</evidence>
<dbReference type="PROSITE" id="PS00379">
    <property type="entry name" value="CDP_ALCOHOL_P_TRANSF"/>
    <property type="match status" value="1"/>
</dbReference>
<evidence type="ECO:0000256" key="6">
    <source>
        <dbReference type="SAM" id="Phobius"/>
    </source>
</evidence>
<evidence type="ECO:0000256" key="5">
    <source>
        <dbReference type="RuleBase" id="RU003750"/>
    </source>
</evidence>
<comment type="caution">
    <text evidence="7">The sequence shown here is derived from an EMBL/GenBank/DDBJ whole genome shotgun (WGS) entry which is preliminary data.</text>
</comment>
<dbReference type="Pfam" id="PF01066">
    <property type="entry name" value="CDP-OH_P_transf"/>
    <property type="match status" value="1"/>
</dbReference>
<evidence type="ECO:0000313" key="7">
    <source>
        <dbReference type="EMBL" id="TNV85106.1"/>
    </source>
</evidence>
<dbReference type="InterPro" id="IPR043130">
    <property type="entry name" value="CDP-OH_PTrfase_TM_dom"/>
</dbReference>
<dbReference type="EMBL" id="RRYP01002144">
    <property type="protein sequence ID" value="TNV85106.1"/>
    <property type="molecule type" value="Genomic_DNA"/>
</dbReference>
<dbReference type="PANTHER" id="PTHR10414:SF37">
    <property type="entry name" value="BB IN A BOXCAR, ISOFORM C"/>
    <property type="match status" value="1"/>
</dbReference>
<dbReference type="InterPro" id="IPR014472">
    <property type="entry name" value="CHOPT"/>
</dbReference>
<comment type="similarity">
    <text evidence="2 5">Belongs to the CDP-alcohol phosphatidyltransferase class-I family.</text>
</comment>
<sequence length="410" mass="46560">MSWLFASDAPYIKTDQQKDLVRKHRYQGACLSYSYHLFYSPLTEAVVSRLPRTIAPNTISLIGFLFNFFPHIMIVALYGSDMGGEISPWFCHFLGIAFFIYMVCDNSDGKQARRTGTSSPLGMLLDHGMDSVTAVINNFILQRVMNIGNGYLNIFAMLVSTMPFYFAVLEQYYTGELVLQVVNGVDDGSFGYIGLCFATGIYGGAIWAEKYEVFGYPPTQLNHIMIYILFAILAVKRNSEQFRAVYRLPTLISHAVWYLINAAIFLTAAKLSPADIMTSHPRRVMYAFGFQFILMALRIQLSGVTREIFNPFRRTPLIAWVVLTAHIASVWCTGHAFMDEALMYLILDLVSLFSLLHFIIHVQYELKTILGINLLTMTPKQLARQGELLKMEKEAEAQVLKAMMEKKKQK</sequence>
<keyword evidence="4 6" id="KW-0472">Membrane</keyword>
<dbReference type="PANTHER" id="PTHR10414">
    <property type="entry name" value="ETHANOLAMINEPHOSPHOTRANSFERASE"/>
    <property type="match status" value="1"/>
</dbReference>
<keyword evidence="8" id="KW-1185">Reference proteome</keyword>
<keyword evidence="3 5" id="KW-0808">Transferase</keyword>
<reference evidence="7" key="1">
    <citation type="submission" date="2019-06" db="EMBL/GenBank/DDBJ databases">
        <authorList>
            <person name="Zheng W."/>
        </authorList>
    </citation>
    <scope>NUCLEOTIDE SEQUENCE</scope>
    <source>
        <strain evidence="7">QDHG01</strain>
    </source>
</reference>
<feature type="transmembrane region" description="Helical" evidence="6">
    <location>
        <begin position="189"/>
        <end position="208"/>
    </location>
</feature>
<feature type="transmembrane region" description="Helical" evidence="6">
    <location>
        <begin position="341"/>
        <end position="360"/>
    </location>
</feature>